<dbReference type="PANTHER" id="PTHR12788:SF10">
    <property type="entry name" value="PROTEIN-TYROSINE SULFOTRANSFERASE"/>
    <property type="match status" value="1"/>
</dbReference>
<keyword evidence="1" id="KW-0808">Transferase</keyword>
<evidence type="ECO:0000313" key="2">
    <source>
        <dbReference type="EMBL" id="MCE8537451.1"/>
    </source>
</evidence>
<dbReference type="Pfam" id="PF13428">
    <property type="entry name" value="TPR_14"/>
    <property type="match status" value="1"/>
</dbReference>
<reference evidence="2" key="1">
    <citation type="journal article" date="2021" name="Environ. Microbiol.">
        <title>Cryptic niche differentiation of novel sediment ecotypes of Rugeria pomeroyi correlates with nitrate respiration.</title>
        <authorList>
            <person name="Lin X."/>
            <person name="McNichol J."/>
            <person name="Chu X."/>
            <person name="Qian Y."/>
            <person name="Luo H."/>
        </authorList>
    </citation>
    <scope>NUCLEOTIDE SEQUENCE</scope>
    <source>
        <strain evidence="2">SZCCDBB064</strain>
    </source>
</reference>
<accession>A0A9Q3ZMX9</accession>
<dbReference type="Proteomes" id="UP000813672">
    <property type="component" value="Unassembled WGS sequence"/>
</dbReference>
<organism evidence="2 3">
    <name type="scientific">Ruegeria pomeroyi</name>
    <dbReference type="NCBI Taxonomy" id="89184"/>
    <lineage>
        <taxon>Bacteria</taxon>
        <taxon>Pseudomonadati</taxon>
        <taxon>Pseudomonadota</taxon>
        <taxon>Alphaproteobacteria</taxon>
        <taxon>Rhodobacterales</taxon>
        <taxon>Roseobacteraceae</taxon>
        <taxon>Ruegeria</taxon>
    </lineage>
</organism>
<dbReference type="Gene3D" id="3.40.50.300">
    <property type="entry name" value="P-loop containing nucleotide triphosphate hydrolases"/>
    <property type="match status" value="1"/>
</dbReference>
<dbReference type="GO" id="GO:0008476">
    <property type="term" value="F:protein-tyrosine sulfotransferase activity"/>
    <property type="evidence" value="ECO:0007669"/>
    <property type="project" value="InterPro"/>
</dbReference>
<comment type="caution">
    <text evidence="2">The sequence shown here is derived from an EMBL/GenBank/DDBJ whole genome shotgun (WGS) entry which is preliminary data.</text>
</comment>
<protein>
    <submittedName>
        <fullName evidence="2">Sulfotransferase</fullName>
    </submittedName>
</protein>
<dbReference type="Pfam" id="PF13469">
    <property type="entry name" value="Sulfotransfer_3"/>
    <property type="match status" value="1"/>
</dbReference>
<sequence>MQNDISQAQRAVQGGDFRTAQRLARKGLKADKAHPGWMNIAGIAECGMGRHKAGLPHFQLALKLAPDFHDARRNLAQTLVLLGRTDEADMHLRRLTDANPQDAGAWALLAQVGMARGDDVAAKAAVDRVVALYPGQARGYLLRARLLGQTGDEMGALADLERAAELEPGNVEALIALSLPLARADRPDAARTAAERAVALAPGHVPARLALAMRLVEQGQTEAAKEQYRAVLEIAPGQPEALEQLAQISSGAENAALIPQALAALKAADDSGPAKGQLHFALARIAAQAGDEDGFAKHLTRANAAMARLMPYDAGADTRLSEALMARFGPGADFDGSGDGVAPVYVLGLPRSGTSLTEAMLGAHPAVHPLGERIAPGRLLAPLINSNLPFDEQARATFRKGEAESLPALPDGTRFYTDKMPENYRLVGFLLTARADARVIHLRRDPRDVALSLWQAHLAGSALNYAYDLRAMAHRFNLYARMMAHWHAAFPGRILDLAYEDLVADVEGASHRLAAHLGLDWVPEMARPDQAAGQVLTLSANQLRQPVHTRSVGKWRKHEAMLAPFIAGLDPRLWPELDQTGI</sequence>
<dbReference type="SUPFAM" id="SSF48452">
    <property type="entry name" value="TPR-like"/>
    <property type="match status" value="1"/>
</dbReference>
<name>A0A9Q3ZMX9_9RHOB</name>
<dbReference type="EMBL" id="JAGQAF010000004">
    <property type="protein sequence ID" value="MCE8537451.1"/>
    <property type="molecule type" value="Genomic_DNA"/>
</dbReference>
<gene>
    <name evidence="2" type="ORF">KBY27_08280</name>
</gene>
<dbReference type="AlphaFoldDB" id="A0A9Q3ZMX9"/>
<dbReference type="Pfam" id="PF14559">
    <property type="entry name" value="TPR_19"/>
    <property type="match status" value="1"/>
</dbReference>
<dbReference type="InterPro" id="IPR026634">
    <property type="entry name" value="TPST-like"/>
</dbReference>
<dbReference type="Gene3D" id="1.25.40.10">
    <property type="entry name" value="Tetratricopeptide repeat domain"/>
    <property type="match status" value="1"/>
</dbReference>
<dbReference type="InterPro" id="IPR019734">
    <property type="entry name" value="TPR_rpt"/>
</dbReference>
<proteinExistence type="predicted"/>
<dbReference type="RefSeq" id="WP_234219316.1">
    <property type="nucleotide sequence ID" value="NZ_JAGQAF010000004.1"/>
</dbReference>
<evidence type="ECO:0000313" key="3">
    <source>
        <dbReference type="Proteomes" id="UP000813672"/>
    </source>
</evidence>
<dbReference type="SUPFAM" id="SSF52540">
    <property type="entry name" value="P-loop containing nucleoside triphosphate hydrolases"/>
    <property type="match status" value="1"/>
</dbReference>
<dbReference type="InterPro" id="IPR027417">
    <property type="entry name" value="P-loop_NTPase"/>
</dbReference>
<evidence type="ECO:0000256" key="1">
    <source>
        <dbReference type="ARBA" id="ARBA00022679"/>
    </source>
</evidence>
<dbReference type="Pfam" id="PF13432">
    <property type="entry name" value="TPR_16"/>
    <property type="match status" value="1"/>
</dbReference>
<dbReference type="PANTHER" id="PTHR12788">
    <property type="entry name" value="PROTEIN-TYROSINE SULFOTRANSFERASE 2"/>
    <property type="match status" value="1"/>
</dbReference>
<dbReference type="SMART" id="SM00028">
    <property type="entry name" value="TPR"/>
    <property type="match status" value="6"/>
</dbReference>
<dbReference type="InterPro" id="IPR011990">
    <property type="entry name" value="TPR-like_helical_dom_sf"/>
</dbReference>